<comment type="caution">
    <text evidence="2">The sequence shown here is derived from an EMBL/GenBank/DDBJ whole genome shotgun (WGS) entry which is preliminary data.</text>
</comment>
<dbReference type="Gene3D" id="3.10.100.10">
    <property type="entry name" value="Mannose-Binding Protein A, subunit A"/>
    <property type="match status" value="1"/>
</dbReference>
<sequence length="467" mass="52881">MGFFVRDLHNHITKLHKEQYVGQEHTKSFTVYRGQGLLKADFDQMLKTQGGLLSFNNFLSTSMHHQVSLKFARETMESSNLVGILFAMKIDPSIVSTPFADIRGVSYFEGEEEILFSMHSIFRIGTMKQIDGNNRLWQVDLTLTSGNDPELHALTEQMRKETYPQKKGWDRLGMLLIKLGQFNKAQEIVSITIEKKCSTDDDCDLELMCNIESHICTCPEPYFWRQDIRACYGCAPGWLKLQTNKCLLYAISHSSGVTWYEAKKTCKSLIAQPLVINNVNEFIALQDQIEYLLNGNDELAASLYFYQGAWVQINNEWSELYTWCNNDEKEDFYDCVQIRQNSITNTICLQYVSCIQQSQYICEASPLAQAELETNIADAERSDIKNRNEEIMIRASTKKPALTTKRTTLRTTTKTTSKTTQKKPGLSINNAADALTNGINAVGQISNALGNVLGGNTNQNSQQPNGE</sequence>
<dbReference type="SUPFAM" id="SSF56399">
    <property type="entry name" value="ADP-ribosylation"/>
    <property type="match status" value="1"/>
</dbReference>
<name>A0A818ZIG0_9BILA</name>
<gene>
    <name evidence="2" type="ORF">FNK824_LOCUS13257</name>
</gene>
<feature type="domain" description="C-type lectin" evidence="1">
    <location>
        <begin position="234"/>
        <end position="363"/>
    </location>
</feature>
<dbReference type="InterPro" id="IPR001304">
    <property type="entry name" value="C-type_lectin-like"/>
</dbReference>
<dbReference type="PROSITE" id="PS51996">
    <property type="entry name" value="TR_MART"/>
    <property type="match status" value="1"/>
</dbReference>
<dbReference type="AlphaFoldDB" id="A0A818ZIG0"/>
<dbReference type="EMBL" id="CAJOBE010001724">
    <property type="protein sequence ID" value="CAF3769201.1"/>
    <property type="molecule type" value="Genomic_DNA"/>
</dbReference>
<organism evidence="2 3">
    <name type="scientific">Rotaria sordida</name>
    <dbReference type="NCBI Taxonomy" id="392033"/>
    <lineage>
        <taxon>Eukaryota</taxon>
        <taxon>Metazoa</taxon>
        <taxon>Spiralia</taxon>
        <taxon>Gnathifera</taxon>
        <taxon>Rotifera</taxon>
        <taxon>Eurotatoria</taxon>
        <taxon>Bdelloidea</taxon>
        <taxon>Philodinida</taxon>
        <taxon>Philodinidae</taxon>
        <taxon>Rotaria</taxon>
    </lineage>
</organism>
<evidence type="ECO:0000313" key="2">
    <source>
        <dbReference type="EMBL" id="CAF3769201.1"/>
    </source>
</evidence>
<dbReference type="SUPFAM" id="SSF56436">
    <property type="entry name" value="C-type lectin-like"/>
    <property type="match status" value="1"/>
</dbReference>
<proteinExistence type="predicted"/>
<dbReference type="Gene3D" id="3.90.176.10">
    <property type="entry name" value="Toxin ADP-ribosyltransferase, Chain A, domain 1"/>
    <property type="match status" value="1"/>
</dbReference>
<accession>A0A818ZIG0</accession>
<evidence type="ECO:0000259" key="1">
    <source>
        <dbReference type="SMART" id="SM00034"/>
    </source>
</evidence>
<evidence type="ECO:0000313" key="3">
    <source>
        <dbReference type="Proteomes" id="UP000663874"/>
    </source>
</evidence>
<dbReference type="InterPro" id="IPR016186">
    <property type="entry name" value="C-type_lectin-like/link_sf"/>
</dbReference>
<protein>
    <recommendedName>
        <fullName evidence="1">C-type lectin domain-containing protein</fullName>
    </recommendedName>
</protein>
<dbReference type="Proteomes" id="UP000663874">
    <property type="component" value="Unassembled WGS sequence"/>
</dbReference>
<dbReference type="SMART" id="SM00034">
    <property type="entry name" value="CLECT"/>
    <property type="match status" value="1"/>
</dbReference>
<reference evidence="2" key="1">
    <citation type="submission" date="2021-02" db="EMBL/GenBank/DDBJ databases">
        <authorList>
            <person name="Nowell W R."/>
        </authorList>
    </citation>
    <scope>NUCLEOTIDE SEQUENCE</scope>
</reference>
<dbReference type="InterPro" id="IPR016187">
    <property type="entry name" value="CTDL_fold"/>
</dbReference>